<dbReference type="GeneID" id="77169531"/>
<dbReference type="Proteomes" id="UP000294299">
    <property type="component" value="Chromosome NFRAN"/>
</dbReference>
<proteinExistence type="predicted"/>
<evidence type="ECO:0000313" key="1">
    <source>
        <dbReference type="EMBL" id="VFJ14892.1"/>
    </source>
</evidence>
<gene>
    <name evidence="1" type="ORF">NFRAN_2570</name>
</gene>
<dbReference type="KEGG" id="nfn:NFRAN_2570"/>
<sequence>MKIEYKVFENKVLLIMILKEEAAPFHYGIAGNYGQVASDNTI</sequence>
<dbReference type="RefSeq" id="WP_269472324.1">
    <property type="nucleotide sequence ID" value="NZ_LR216287.1"/>
</dbReference>
<protein>
    <submittedName>
        <fullName evidence="1">Uncharacterized protein</fullName>
    </submittedName>
</protein>
<keyword evidence="2" id="KW-1185">Reference proteome</keyword>
<accession>A0A484IAW0</accession>
<dbReference type="AlphaFoldDB" id="A0A484IAW0"/>
<evidence type="ECO:0000313" key="2">
    <source>
        <dbReference type="Proteomes" id="UP000294299"/>
    </source>
</evidence>
<reference evidence="1 2" key="1">
    <citation type="submission" date="2019-02" db="EMBL/GenBank/DDBJ databases">
        <authorList>
            <person name="Lehtovirta-Morley E L."/>
        </authorList>
    </citation>
    <scope>NUCLEOTIDE SEQUENCE [LARGE SCALE GENOMIC DNA]</scope>
    <source>
        <strain evidence="1">NFRAN1</strain>
    </source>
</reference>
<name>A0A484IAW0_9ARCH</name>
<dbReference type="EMBL" id="LR216287">
    <property type="protein sequence ID" value="VFJ14892.1"/>
    <property type="molecule type" value="Genomic_DNA"/>
</dbReference>
<organism evidence="1 2">
    <name type="scientific">Candidatus Nitrosocosmicus franklandianus</name>
    <dbReference type="NCBI Taxonomy" id="1798806"/>
    <lineage>
        <taxon>Archaea</taxon>
        <taxon>Nitrososphaerota</taxon>
        <taxon>Nitrososphaeria</taxon>
        <taxon>Nitrososphaerales</taxon>
        <taxon>Nitrososphaeraceae</taxon>
        <taxon>Candidatus Nitrosocosmicus</taxon>
    </lineage>
</organism>